<accession>A0A7J4XN49</accession>
<evidence type="ECO:0000256" key="5">
    <source>
        <dbReference type="ARBA" id="ARBA00023136"/>
    </source>
</evidence>
<keyword evidence="9" id="KW-0675">Receptor</keyword>
<evidence type="ECO:0000256" key="3">
    <source>
        <dbReference type="ARBA" id="ARBA00022452"/>
    </source>
</evidence>
<dbReference type="Gene3D" id="2.60.40.1120">
    <property type="entry name" value="Carboxypeptidase-like, regulatory domain"/>
    <property type="match status" value="1"/>
</dbReference>
<evidence type="ECO:0000313" key="10">
    <source>
        <dbReference type="Proteomes" id="UP000422221"/>
    </source>
</evidence>
<keyword evidence="2 7" id="KW-0813">Transport</keyword>
<dbReference type="NCBIfam" id="TIGR04056">
    <property type="entry name" value="OMP_RagA_SusC"/>
    <property type="match status" value="1"/>
</dbReference>
<dbReference type="NCBIfam" id="TIGR04057">
    <property type="entry name" value="SusC_RagA_signa"/>
    <property type="match status" value="1"/>
</dbReference>
<evidence type="ECO:0000259" key="8">
    <source>
        <dbReference type="Pfam" id="PF07715"/>
    </source>
</evidence>
<evidence type="ECO:0000256" key="4">
    <source>
        <dbReference type="ARBA" id="ARBA00022692"/>
    </source>
</evidence>
<sequence>MKNAFLEWCKLKTHLFVLIGLFLTIGLHAQQKVITGKVLDEIGEPIVGANVVEKGTTNGTISDVEGDFSLKIDSDASITISFLGYVQQEISVRNKTNITVKLIEDSKSLDEVVVIGYGSARKRDLTGAVAQVKSSDLQNESPSSMQDLLRANIPGLNVGFSAGPKPGGSLQIRGRNSINAGTDPLIVLDGVIYPGDLSDINANDIEQIDVLKDASSAAIYGARSASGVIIITTKMGKSVKPTVKFDVTLGIASMQKRQRVYGPEEFLAWRGDVLESINVNHKPYEYDDPRTLPSDISVEDWLAYDNSKGDPVEVWLGRLSLKPIEIQNYLAGKTVDWEDMVFQNGFRQDYNASISGKSNGLNYFWSMGYTNNEGLSVGNGYKSFRTRLNLDTKITDFLTIGLNSQFVSRDGSAIGADWAQYQKLTPYGSPTNEDGSLKLNPTDDRESKHPLIDAYYTDKKMMTNNLNANIYAKVTLPYNISYQMNFSPRYEWVDDYEHKSSNHPGWADLGGTAYRNTRKDFLWQLDNIVKWQQCFNNAHDIDFTFLFNAEKFQRWTGKMSNEQFSPTDILGFHNIGAGSNPIISSNDEYRTGDALMARIFYSYKQRYMTTVTVRRDGYSAFGQENPRAVFPSAALGWVFSDESFLKHAKWLDYGKLRVSWGVNGNRDIGVYRALAQLTDNKYLYVKPDGTVYEGAYIYVNSLANKSLKWERTTSTNIGIDFTVLHNRLRGSIDVYKMNTKDLLIARTLPNIIGYASVMSNLGEVGNKGLEFTLSSVNIQKKNFIWSSTFNFSLNRNKILHLYGDMEDILDADGNVIGQKEADDKKNKWFIGKAIDEIWEPRVIGVWQSDEAEEAAKYGLSPGDFKVKDVNKDYKYTEDDNEFLGTTTPKFRWTLRNDFQIYKNFDISFMLYSYWGHKGNFNIAKHNSGYQDRYNGFVLPYWTPENPTNNWARLNSSNGSASFNVWRDKSFVRLDNISIGYNFPKKLLKKVKFENLRIFTNIRNVAVWAPDWEFWDPENDGPVPRTYSFGLSLTL</sequence>
<dbReference type="PROSITE" id="PS52016">
    <property type="entry name" value="TONB_DEPENDENT_REC_3"/>
    <property type="match status" value="1"/>
</dbReference>
<evidence type="ECO:0000256" key="7">
    <source>
        <dbReference type="PROSITE-ProRule" id="PRU01360"/>
    </source>
</evidence>
<comment type="similarity">
    <text evidence="7">Belongs to the TonB-dependent receptor family.</text>
</comment>
<dbReference type="EMBL" id="VWMK01000002">
    <property type="protein sequence ID" value="KAA3769383.1"/>
    <property type="molecule type" value="Genomic_DNA"/>
</dbReference>
<dbReference type="InterPro" id="IPR023996">
    <property type="entry name" value="TonB-dep_OMP_SusC/RagA"/>
</dbReference>
<name>A0A7J4XN49_9BACE</name>
<dbReference type="Pfam" id="PF13715">
    <property type="entry name" value="CarbopepD_reg_2"/>
    <property type="match status" value="1"/>
</dbReference>
<dbReference type="SUPFAM" id="SSF56935">
    <property type="entry name" value="Porins"/>
    <property type="match status" value="1"/>
</dbReference>
<dbReference type="AlphaFoldDB" id="A0A7J4XN49"/>
<dbReference type="Proteomes" id="UP000422221">
    <property type="component" value="Unassembled WGS sequence"/>
</dbReference>
<evidence type="ECO:0000313" key="9">
    <source>
        <dbReference type="EMBL" id="KAA3769383.1"/>
    </source>
</evidence>
<keyword evidence="3 7" id="KW-1134">Transmembrane beta strand</keyword>
<proteinExistence type="inferred from homology"/>
<organism evidence="9 10">
    <name type="scientific">Bacteroides salyersiae</name>
    <dbReference type="NCBI Taxonomy" id="291644"/>
    <lineage>
        <taxon>Bacteria</taxon>
        <taxon>Pseudomonadati</taxon>
        <taxon>Bacteroidota</taxon>
        <taxon>Bacteroidia</taxon>
        <taxon>Bacteroidales</taxon>
        <taxon>Bacteroidaceae</taxon>
        <taxon>Bacteroides</taxon>
    </lineage>
</organism>
<reference evidence="9 10" key="1">
    <citation type="journal article" date="2019" name="Nat. Med.">
        <title>A library of human gut bacterial isolates paired with longitudinal multiomics data enables mechanistic microbiome research.</title>
        <authorList>
            <person name="Poyet M."/>
            <person name="Groussin M."/>
            <person name="Gibbons S.M."/>
            <person name="Avila-Pacheco J."/>
            <person name="Jiang X."/>
            <person name="Kearney S.M."/>
            <person name="Perrotta A.R."/>
            <person name="Berdy B."/>
            <person name="Zhao S."/>
            <person name="Lieberman T.D."/>
            <person name="Swanson P.K."/>
            <person name="Smith M."/>
            <person name="Roesemann S."/>
            <person name="Alexander J.E."/>
            <person name="Rich S.A."/>
            <person name="Livny J."/>
            <person name="Vlamakis H."/>
            <person name="Clish C."/>
            <person name="Bullock K."/>
            <person name="Deik A."/>
            <person name="Scott J."/>
            <person name="Pierce K.A."/>
            <person name="Xavier R.J."/>
            <person name="Alm E.J."/>
        </authorList>
    </citation>
    <scope>NUCLEOTIDE SEQUENCE [LARGE SCALE GENOMIC DNA]</scope>
    <source>
        <strain evidence="9 10">BIOML-A10</strain>
    </source>
</reference>
<dbReference type="InterPro" id="IPR036942">
    <property type="entry name" value="Beta-barrel_TonB_sf"/>
</dbReference>
<dbReference type="InterPro" id="IPR012910">
    <property type="entry name" value="Plug_dom"/>
</dbReference>
<keyword evidence="4 7" id="KW-0812">Transmembrane</keyword>
<dbReference type="InterPro" id="IPR039426">
    <property type="entry name" value="TonB-dep_rcpt-like"/>
</dbReference>
<dbReference type="InterPro" id="IPR023997">
    <property type="entry name" value="TonB-dep_OMP_SusC/RagA_CS"/>
</dbReference>
<comment type="subcellular location">
    <subcellularLocation>
        <location evidence="1 7">Cell outer membrane</location>
        <topology evidence="1 7">Multi-pass membrane protein</topology>
    </subcellularLocation>
</comment>
<dbReference type="GO" id="GO:0009279">
    <property type="term" value="C:cell outer membrane"/>
    <property type="evidence" value="ECO:0007669"/>
    <property type="project" value="UniProtKB-SubCell"/>
</dbReference>
<dbReference type="SUPFAM" id="SSF49464">
    <property type="entry name" value="Carboxypeptidase regulatory domain-like"/>
    <property type="match status" value="1"/>
</dbReference>
<comment type="caution">
    <text evidence="9">The sequence shown here is derived from an EMBL/GenBank/DDBJ whole genome shotgun (WGS) entry which is preliminary data.</text>
</comment>
<gene>
    <name evidence="9" type="ORF">F3F73_02875</name>
</gene>
<keyword evidence="6 7" id="KW-0998">Cell outer membrane</keyword>
<evidence type="ECO:0000256" key="1">
    <source>
        <dbReference type="ARBA" id="ARBA00004571"/>
    </source>
</evidence>
<keyword evidence="5 7" id="KW-0472">Membrane</keyword>
<dbReference type="RefSeq" id="WP_130058586.1">
    <property type="nucleotide sequence ID" value="NZ_CABKSE010000001.1"/>
</dbReference>
<protein>
    <submittedName>
        <fullName evidence="9">TonB-dependent receptor</fullName>
    </submittedName>
</protein>
<dbReference type="Pfam" id="PF07715">
    <property type="entry name" value="Plug"/>
    <property type="match status" value="1"/>
</dbReference>
<dbReference type="Gene3D" id="2.40.170.20">
    <property type="entry name" value="TonB-dependent receptor, beta-barrel domain"/>
    <property type="match status" value="1"/>
</dbReference>
<dbReference type="InterPro" id="IPR037066">
    <property type="entry name" value="Plug_dom_sf"/>
</dbReference>
<dbReference type="InterPro" id="IPR008969">
    <property type="entry name" value="CarboxyPept-like_regulatory"/>
</dbReference>
<feature type="domain" description="TonB-dependent receptor plug" evidence="8">
    <location>
        <begin position="122"/>
        <end position="228"/>
    </location>
</feature>
<evidence type="ECO:0000256" key="2">
    <source>
        <dbReference type="ARBA" id="ARBA00022448"/>
    </source>
</evidence>
<dbReference type="Gene3D" id="2.170.130.10">
    <property type="entry name" value="TonB-dependent receptor, plug domain"/>
    <property type="match status" value="1"/>
</dbReference>
<evidence type="ECO:0000256" key="6">
    <source>
        <dbReference type="ARBA" id="ARBA00023237"/>
    </source>
</evidence>